<dbReference type="Proteomes" id="UP000326268">
    <property type="component" value="Unassembled WGS sequence"/>
</dbReference>
<accession>A0A5N7A502</accession>
<dbReference type="EMBL" id="ML737641">
    <property type="protein sequence ID" value="KAE8364937.1"/>
    <property type="molecule type" value="Genomic_DNA"/>
</dbReference>
<organism evidence="1 2">
    <name type="scientific">Aspergillus caelatus</name>
    <dbReference type="NCBI Taxonomy" id="61420"/>
    <lineage>
        <taxon>Eukaryota</taxon>
        <taxon>Fungi</taxon>
        <taxon>Dikarya</taxon>
        <taxon>Ascomycota</taxon>
        <taxon>Pezizomycotina</taxon>
        <taxon>Eurotiomycetes</taxon>
        <taxon>Eurotiomycetidae</taxon>
        <taxon>Eurotiales</taxon>
        <taxon>Aspergillaceae</taxon>
        <taxon>Aspergillus</taxon>
        <taxon>Aspergillus subgen. Circumdati</taxon>
    </lineage>
</organism>
<keyword evidence="2" id="KW-1185">Reference proteome</keyword>
<proteinExistence type="predicted"/>
<protein>
    <submittedName>
        <fullName evidence="1">Uncharacterized protein</fullName>
    </submittedName>
</protein>
<reference evidence="1 2" key="1">
    <citation type="submission" date="2019-04" db="EMBL/GenBank/DDBJ databases">
        <title>Friends and foes A comparative genomics studyof 23 Aspergillus species from section Flavi.</title>
        <authorList>
            <consortium name="DOE Joint Genome Institute"/>
            <person name="Kjaerbolling I."/>
            <person name="Vesth T."/>
            <person name="Frisvad J.C."/>
            <person name="Nybo J.L."/>
            <person name="Theobald S."/>
            <person name="Kildgaard S."/>
            <person name="Isbrandt T."/>
            <person name="Kuo A."/>
            <person name="Sato A."/>
            <person name="Lyhne E.K."/>
            <person name="Kogle M.E."/>
            <person name="Wiebenga A."/>
            <person name="Kun R.S."/>
            <person name="Lubbers R.J."/>
            <person name="Makela M.R."/>
            <person name="Barry K."/>
            <person name="Chovatia M."/>
            <person name="Clum A."/>
            <person name="Daum C."/>
            <person name="Haridas S."/>
            <person name="He G."/>
            <person name="LaButti K."/>
            <person name="Lipzen A."/>
            <person name="Mondo S."/>
            <person name="Riley R."/>
            <person name="Salamov A."/>
            <person name="Simmons B.A."/>
            <person name="Magnuson J.K."/>
            <person name="Henrissat B."/>
            <person name="Mortensen U.H."/>
            <person name="Larsen T.O."/>
            <person name="Devries R.P."/>
            <person name="Grigoriev I.V."/>
            <person name="Machida M."/>
            <person name="Baker S.E."/>
            <person name="Andersen M.R."/>
        </authorList>
    </citation>
    <scope>NUCLEOTIDE SEQUENCE [LARGE SCALE GENOMIC DNA]</scope>
    <source>
        <strain evidence="1 2">CBS 763.97</strain>
    </source>
</reference>
<evidence type="ECO:0000313" key="1">
    <source>
        <dbReference type="EMBL" id="KAE8364937.1"/>
    </source>
</evidence>
<dbReference type="PROSITE" id="PS51257">
    <property type="entry name" value="PROKAR_LIPOPROTEIN"/>
    <property type="match status" value="1"/>
</dbReference>
<dbReference type="GeneID" id="43651278"/>
<dbReference type="AlphaFoldDB" id="A0A5N7A502"/>
<sequence>MFKRCAKALNSCVRRVGAFTTTASTGSSSISCEMWFLSLGFLAQRGHRHSWPQGLA</sequence>
<evidence type="ECO:0000313" key="2">
    <source>
        <dbReference type="Proteomes" id="UP000326268"/>
    </source>
</evidence>
<gene>
    <name evidence="1" type="ORF">BDV27DRAFT_127714</name>
</gene>
<name>A0A5N7A502_9EURO</name>
<dbReference type="RefSeq" id="XP_031928018.1">
    <property type="nucleotide sequence ID" value="XM_032066832.1"/>
</dbReference>